<reference evidence="3 4" key="1">
    <citation type="journal article" date="2012" name="BMC Genomics">
        <title>Tools to kill: Genome of one of the most destructive plant pathogenic fungi Macrophomina phaseolina.</title>
        <authorList>
            <person name="Islam M.S."/>
            <person name="Haque M.S."/>
            <person name="Islam M.M."/>
            <person name="Emdad E.M."/>
            <person name="Halim A."/>
            <person name="Hossen Q.M.M."/>
            <person name="Hossain M.Z."/>
            <person name="Ahmed B."/>
            <person name="Rahim S."/>
            <person name="Rahman M.S."/>
            <person name="Alam M.M."/>
            <person name="Hou S."/>
            <person name="Wan X."/>
            <person name="Saito J.A."/>
            <person name="Alam M."/>
        </authorList>
    </citation>
    <scope>NUCLEOTIDE SEQUENCE [LARGE SCALE GENOMIC DNA]</scope>
    <source>
        <strain evidence="3 4">MS6</strain>
    </source>
</reference>
<dbReference type="HOGENOM" id="CLU_2413666_0_0_1"/>
<comment type="caution">
    <text evidence="3">The sequence shown here is derived from an EMBL/GenBank/DDBJ whole genome shotgun (WGS) entry which is preliminary data.</text>
</comment>
<dbReference type="SUPFAM" id="SSF53474">
    <property type="entry name" value="alpha/beta-Hydrolases"/>
    <property type="match status" value="1"/>
</dbReference>
<name>K2S0Y4_MACPH</name>
<dbReference type="EMBL" id="AHHD01000083">
    <property type="protein sequence ID" value="EKG20633.1"/>
    <property type="molecule type" value="Genomic_DNA"/>
</dbReference>
<dbReference type="GO" id="GO:0097176">
    <property type="term" value="P:epoxide metabolic process"/>
    <property type="evidence" value="ECO:0007669"/>
    <property type="project" value="TreeGrafter"/>
</dbReference>
<dbReference type="InParanoid" id="K2S0Y4"/>
<evidence type="ECO:0000313" key="3">
    <source>
        <dbReference type="EMBL" id="EKG20633.1"/>
    </source>
</evidence>
<dbReference type="STRING" id="1126212.K2S0Y4"/>
<dbReference type="AlphaFoldDB" id="K2S0Y4"/>
<dbReference type="GO" id="GO:0004301">
    <property type="term" value="F:epoxide hydrolase activity"/>
    <property type="evidence" value="ECO:0007669"/>
    <property type="project" value="TreeGrafter"/>
</dbReference>
<dbReference type="OrthoDB" id="7130006at2759"/>
<evidence type="ECO:0000256" key="2">
    <source>
        <dbReference type="ARBA" id="ARBA00022801"/>
    </source>
</evidence>
<dbReference type="VEuPathDB" id="FungiDB:MPH_02160"/>
<dbReference type="PANTHER" id="PTHR21661">
    <property type="entry name" value="EPOXIDE HYDROLASE 1-RELATED"/>
    <property type="match status" value="1"/>
</dbReference>
<sequence length="92" mass="10650">MHWVQGATPALRFYCEAFNPARSESEKTFEAYVSVPTGVSMYAKEQLHCPRDWAQQAANIQFWREYENGGHFSSFERPDVFVEDLRAFVNAP</sequence>
<proteinExistence type="inferred from homology"/>
<dbReference type="PANTHER" id="PTHR21661:SF35">
    <property type="entry name" value="EPOXIDE HYDROLASE"/>
    <property type="match status" value="1"/>
</dbReference>
<dbReference type="Gene3D" id="3.40.50.1820">
    <property type="entry name" value="alpha/beta hydrolase"/>
    <property type="match status" value="1"/>
</dbReference>
<accession>K2S0Y4</accession>
<dbReference type="Proteomes" id="UP000007129">
    <property type="component" value="Unassembled WGS sequence"/>
</dbReference>
<protein>
    <submittedName>
        <fullName evidence="3">Membrane-associated eicosanoid/glutathione metabolism (MAPEG) protein</fullName>
    </submittedName>
</protein>
<gene>
    <name evidence="3" type="ORF">MPH_02160</name>
</gene>
<evidence type="ECO:0000313" key="4">
    <source>
        <dbReference type="Proteomes" id="UP000007129"/>
    </source>
</evidence>
<dbReference type="InterPro" id="IPR029058">
    <property type="entry name" value="AB_hydrolase_fold"/>
</dbReference>
<keyword evidence="2" id="KW-0378">Hydrolase</keyword>
<evidence type="ECO:0000256" key="1">
    <source>
        <dbReference type="ARBA" id="ARBA00010088"/>
    </source>
</evidence>
<comment type="similarity">
    <text evidence="1">Belongs to the peptidase S33 family.</text>
</comment>
<organism evidence="3 4">
    <name type="scientific">Macrophomina phaseolina (strain MS6)</name>
    <name type="common">Charcoal rot fungus</name>
    <dbReference type="NCBI Taxonomy" id="1126212"/>
    <lineage>
        <taxon>Eukaryota</taxon>
        <taxon>Fungi</taxon>
        <taxon>Dikarya</taxon>
        <taxon>Ascomycota</taxon>
        <taxon>Pezizomycotina</taxon>
        <taxon>Dothideomycetes</taxon>
        <taxon>Dothideomycetes incertae sedis</taxon>
        <taxon>Botryosphaeriales</taxon>
        <taxon>Botryosphaeriaceae</taxon>
        <taxon>Macrophomina</taxon>
    </lineage>
</organism>